<reference evidence="2" key="1">
    <citation type="submission" date="2021-03" db="EMBL/GenBank/DDBJ databases">
        <title>Taxonomic study of Clostridium polyendosporum from meadow-gley soil under rice.</title>
        <authorList>
            <person name="Kobayashi H."/>
            <person name="Tanizawa Y."/>
            <person name="Yagura M."/>
        </authorList>
    </citation>
    <scope>NUCLEOTIDE SEQUENCE</scope>
    <source>
        <strain evidence="2">JCM 30710</strain>
    </source>
</reference>
<gene>
    <name evidence="2" type="ORF">CPJCM30710_18160</name>
</gene>
<protein>
    <submittedName>
        <fullName evidence="2">Uncharacterized protein</fullName>
    </submittedName>
</protein>
<evidence type="ECO:0000313" key="2">
    <source>
        <dbReference type="EMBL" id="GIM29150.1"/>
    </source>
</evidence>
<proteinExistence type="predicted"/>
<dbReference type="Proteomes" id="UP000679179">
    <property type="component" value="Unassembled WGS sequence"/>
</dbReference>
<accession>A0A919RZ04</accession>
<dbReference type="RefSeq" id="WP_281413973.1">
    <property type="nucleotide sequence ID" value="NZ_BOPZ01000013.1"/>
</dbReference>
<feature type="region of interest" description="Disordered" evidence="1">
    <location>
        <begin position="1"/>
        <end position="43"/>
    </location>
</feature>
<evidence type="ECO:0000313" key="3">
    <source>
        <dbReference type="Proteomes" id="UP000679179"/>
    </source>
</evidence>
<comment type="caution">
    <text evidence="2">The sequence shown here is derived from an EMBL/GenBank/DDBJ whole genome shotgun (WGS) entry which is preliminary data.</text>
</comment>
<dbReference type="AlphaFoldDB" id="A0A919RZ04"/>
<name>A0A919RZ04_9CLOT</name>
<keyword evidence="3" id="KW-1185">Reference proteome</keyword>
<evidence type="ECO:0000256" key="1">
    <source>
        <dbReference type="SAM" id="MobiDB-lite"/>
    </source>
</evidence>
<dbReference type="EMBL" id="BOPZ01000013">
    <property type="protein sequence ID" value="GIM29150.1"/>
    <property type="molecule type" value="Genomic_DNA"/>
</dbReference>
<organism evidence="2 3">
    <name type="scientific">Clostridium polyendosporum</name>
    <dbReference type="NCBI Taxonomy" id="69208"/>
    <lineage>
        <taxon>Bacteria</taxon>
        <taxon>Bacillati</taxon>
        <taxon>Bacillota</taxon>
        <taxon>Clostridia</taxon>
        <taxon>Eubacteriales</taxon>
        <taxon>Clostridiaceae</taxon>
        <taxon>Clostridium</taxon>
    </lineage>
</organism>
<sequence length="43" mass="4958">MGRRSSTRGKVKDPTDFSYLINKPEEENNTNNEIKTGSEKKEE</sequence>